<reference evidence="2" key="1">
    <citation type="submission" date="2016-10" db="EMBL/GenBank/DDBJ databases">
        <authorList>
            <person name="Varghese N."/>
            <person name="Submissions S."/>
        </authorList>
    </citation>
    <scope>NUCLEOTIDE SEQUENCE [LARGE SCALE GENOMIC DNA]</scope>
    <source>
        <strain evidence="2">IBRC-M 10760</strain>
    </source>
</reference>
<dbReference type="AlphaFoldDB" id="A0A1G7TDP8"/>
<dbReference type="RefSeq" id="WP_139171201.1">
    <property type="nucleotide sequence ID" value="NZ_FNBK01000024.1"/>
</dbReference>
<gene>
    <name evidence="1" type="ORF">SAMN05216218_12435</name>
</gene>
<dbReference type="STRING" id="660518.SAMN05216218_12435"/>
<name>A0A1G7TDP8_9EURY</name>
<proteinExistence type="predicted"/>
<accession>A0A1G7TDP8</accession>
<evidence type="ECO:0000313" key="1">
    <source>
        <dbReference type="EMBL" id="SDG32710.1"/>
    </source>
</evidence>
<dbReference type="EMBL" id="FNBK01000024">
    <property type="protein sequence ID" value="SDG32710.1"/>
    <property type="molecule type" value="Genomic_DNA"/>
</dbReference>
<dbReference type="Proteomes" id="UP000199076">
    <property type="component" value="Unassembled WGS sequence"/>
</dbReference>
<protein>
    <submittedName>
        <fullName evidence="1">Uncharacterized protein</fullName>
    </submittedName>
</protein>
<dbReference type="OrthoDB" id="387110at2157"/>
<sequence>MTGRDPKSTSLQAGEGAIFEFLREGPDHTDHPVDRLRQLREYVADLPETKAVIKLGDTPLPKQCPFEKYLVLIDSWPIPERFTGEQHQTGVNPDYVHRETYTDAAATCECGAVINTTRGGADNCRLASCNSYYLSQARTEVWERRADIIKQSLRYQRTDQYIAARVGAASPQDIHRMYQDLNIDQSTIRQKGKQRLKGLLEDLSERFTHTELAVAFDIPRSTISSWINGS</sequence>
<evidence type="ECO:0000313" key="2">
    <source>
        <dbReference type="Proteomes" id="UP000199076"/>
    </source>
</evidence>
<organism evidence="1 2">
    <name type="scientific">Halorientalis regularis</name>
    <dbReference type="NCBI Taxonomy" id="660518"/>
    <lineage>
        <taxon>Archaea</taxon>
        <taxon>Methanobacteriati</taxon>
        <taxon>Methanobacteriota</taxon>
        <taxon>Stenosarchaea group</taxon>
        <taxon>Halobacteria</taxon>
        <taxon>Halobacteriales</taxon>
        <taxon>Haloarculaceae</taxon>
        <taxon>Halorientalis</taxon>
    </lineage>
</organism>
<keyword evidence="2" id="KW-1185">Reference proteome</keyword>